<dbReference type="AlphaFoldDB" id="A0AAN6JZU8"/>
<dbReference type="EMBL" id="JAPDMZ010000021">
    <property type="protein sequence ID" value="KAK0556003.1"/>
    <property type="molecule type" value="Genomic_DNA"/>
</dbReference>
<feature type="compositionally biased region" description="Low complexity" evidence="1">
    <location>
        <begin position="97"/>
        <end position="109"/>
    </location>
</feature>
<feature type="region of interest" description="Disordered" evidence="1">
    <location>
        <begin position="315"/>
        <end position="334"/>
    </location>
</feature>
<feature type="compositionally biased region" description="Low complexity" evidence="1">
    <location>
        <begin position="317"/>
        <end position="334"/>
    </location>
</feature>
<keyword evidence="3" id="KW-1185">Reference proteome</keyword>
<feature type="region of interest" description="Disordered" evidence="1">
    <location>
        <begin position="58"/>
        <end position="121"/>
    </location>
</feature>
<evidence type="ECO:0000313" key="3">
    <source>
        <dbReference type="Proteomes" id="UP001176517"/>
    </source>
</evidence>
<feature type="compositionally biased region" description="Basic residues" evidence="1">
    <location>
        <begin position="442"/>
        <end position="451"/>
    </location>
</feature>
<protein>
    <submittedName>
        <fullName evidence="2">Uncharacterized protein</fullName>
    </submittedName>
</protein>
<feature type="compositionally biased region" description="Polar residues" evidence="1">
    <location>
        <begin position="110"/>
        <end position="121"/>
    </location>
</feature>
<proteinExistence type="predicted"/>
<evidence type="ECO:0000256" key="1">
    <source>
        <dbReference type="SAM" id="MobiDB-lite"/>
    </source>
</evidence>
<sequence length="598" mass="64689">MTHRYPPSSSTSGEHINYELSQELLDELSQPSGPYNSSDFLDTYSQYFVDPRLLLGSGERPSTPLGSISVFGNRPGIMDSHPSSGADTPPSEHEELSISSASSSKQPSSNTTPATTRSSSYASVENIMPSLLVPAPIHLVRTRRPGLNSSSSSTSRLGHKPKSKEGKSRSSRSADAVSSSSTLLRRRASSPSAASTAEYYSSAERSLKLRIPKRLPAPQFRFSTNPHVDVVRHLRRIGLEQHAETAQQDQWLAVYVRDRMRQMTTSSCWRIAAQTSGPDTDTCGALASVHVIQSDSGSQSSPPSHVLALLPCGSERSGGTASQQAGSSSSSSAAGHGMAHSAPILLPVHALIYGVQCYHIPDGYFHSSRMMIDEDTVSHDGAISVPVLRLHLPHPATFSITHEYLYSGSPQKLLINLIPVRLLARGSHVAGSWTAAHNAHQTPKRTGKQRSKLSDGSIKASDLVPEINTMPKRETQASSSSSKTSSTCKREEGGEEEAAQDTDRLPDTSKLNVQEQMVQALSFLPTSRLIDITVLIHSVWLNGAAVGLADRDYWNTLACAWDYVYQALALAQKRAKYCEDRKLPADLDLSRLNVASGV</sequence>
<dbReference type="Proteomes" id="UP001176517">
    <property type="component" value="Unassembled WGS sequence"/>
</dbReference>
<name>A0AAN6JZU8_9BASI</name>
<evidence type="ECO:0000313" key="2">
    <source>
        <dbReference type="EMBL" id="KAK0556003.1"/>
    </source>
</evidence>
<comment type="caution">
    <text evidence="2">The sequence shown here is derived from an EMBL/GenBank/DDBJ whole genome shotgun (WGS) entry which is preliminary data.</text>
</comment>
<feature type="region of interest" description="Disordered" evidence="1">
    <location>
        <begin position="143"/>
        <end position="199"/>
    </location>
</feature>
<feature type="region of interest" description="Disordered" evidence="1">
    <location>
        <begin position="434"/>
        <end position="507"/>
    </location>
</feature>
<feature type="compositionally biased region" description="Low complexity" evidence="1">
    <location>
        <begin position="171"/>
        <end position="199"/>
    </location>
</feature>
<gene>
    <name evidence="2" type="ORF">OC846_001439</name>
</gene>
<accession>A0AAN6JZU8</accession>
<reference evidence="2" key="1">
    <citation type="journal article" date="2023" name="PhytoFront">
        <title>Draft Genome Resources of Seven Strains of Tilletia horrida, Causal Agent of Kernel Smut of Rice.</title>
        <authorList>
            <person name="Khanal S."/>
            <person name="Antony Babu S."/>
            <person name="Zhou X.G."/>
        </authorList>
    </citation>
    <scope>NUCLEOTIDE SEQUENCE</scope>
    <source>
        <strain evidence="2">TX6</strain>
    </source>
</reference>
<organism evidence="2 3">
    <name type="scientific">Tilletia horrida</name>
    <dbReference type="NCBI Taxonomy" id="155126"/>
    <lineage>
        <taxon>Eukaryota</taxon>
        <taxon>Fungi</taxon>
        <taxon>Dikarya</taxon>
        <taxon>Basidiomycota</taxon>
        <taxon>Ustilaginomycotina</taxon>
        <taxon>Exobasidiomycetes</taxon>
        <taxon>Tilletiales</taxon>
        <taxon>Tilletiaceae</taxon>
        <taxon>Tilletia</taxon>
    </lineage>
</organism>
<feature type="compositionally biased region" description="Low complexity" evidence="1">
    <location>
        <begin position="478"/>
        <end position="487"/>
    </location>
</feature>